<comment type="pathway">
    <text evidence="1">Amino-acid biosynthesis; L-isoleucine biosynthesis; 2-oxobutanoate from pyruvate: step 1/3.</text>
</comment>
<gene>
    <name evidence="11" type="ORF">DespoDRAFT_03495</name>
</gene>
<keyword evidence="4" id="KW-0412">Isoleucine biosynthesis</keyword>
<dbReference type="GO" id="GO:0003852">
    <property type="term" value="F:2-isopropylmalate synthase activity"/>
    <property type="evidence" value="ECO:0007669"/>
    <property type="project" value="InterPro"/>
</dbReference>
<dbReference type="PANTHER" id="PTHR43538">
    <property type="entry name" value="ALPHA-IPM SYNTHASE/HOMOCITRATE SYNTHASE"/>
    <property type="match status" value="1"/>
</dbReference>
<dbReference type="Pfam" id="PF00682">
    <property type="entry name" value="HMGL-like"/>
    <property type="match status" value="1"/>
</dbReference>
<comment type="catalytic activity">
    <reaction evidence="7">
        <text>pyruvate + acetyl-CoA + H2O = (3R)-citramalate + CoA + H(+)</text>
        <dbReference type="Rhea" id="RHEA:19045"/>
        <dbReference type="ChEBI" id="CHEBI:15361"/>
        <dbReference type="ChEBI" id="CHEBI:15377"/>
        <dbReference type="ChEBI" id="CHEBI:15378"/>
        <dbReference type="ChEBI" id="CHEBI:30934"/>
        <dbReference type="ChEBI" id="CHEBI:57287"/>
        <dbReference type="ChEBI" id="CHEBI:57288"/>
        <dbReference type="EC" id="2.3.3.21"/>
    </reaction>
</comment>
<dbReference type="PANTHER" id="PTHR43538:SF1">
    <property type="entry name" value="(R)-CITRAMALATE SYNTHASE"/>
    <property type="match status" value="1"/>
</dbReference>
<reference evidence="11 12" key="1">
    <citation type="submission" date="2011-09" db="EMBL/GenBank/DDBJ databases">
        <authorList>
            <consortium name="US DOE Joint Genome Institute (JGI-PGF)"/>
            <person name="Lucas S."/>
            <person name="Han J."/>
            <person name="Lapidus A."/>
            <person name="Cheng J.-F."/>
            <person name="Goodwin L."/>
            <person name="Pitluck S."/>
            <person name="Peters L."/>
            <person name="Land M.L."/>
            <person name="Hauser L."/>
            <person name="Orellana R."/>
            <person name="Lovley D."/>
            <person name="Woyke T.J."/>
        </authorList>
    </citation>
    <scope>NUCLEOTIDE SEQUENCE [LARGE SCALE GENOMIC DNA]</scope>
    <source>
        <strain evidence="11 12">2ac9</strain>
    </source>
</reference>
<dbReference type="SUPFAM" id="SSF51569">
    <property type="entry name" value="Aldolase"/>
    <property type="match status" value="1"/>
</dbReference>
<dbReference type="STRING" id="879212.DespoDRAFT_03495"/>
<evidence type="ECO:0000256" key="3">
    <source>
        <dbReference type="ARBA" id="ARBA00022605"/>
    </source>
</evidence>
<dbReference type="CDD" id="cd07941">
    <property type="entry name" value="DRE_TIM_LeuA3"/>
    <property type="match status" value="1"/>
</dbReference>
<evidence type="ECO:0000256" key="2">
    <source>
        <dbReference type="ARBA" id="ARBA00006154"/>
    </source>
</evidence>
<evidence type="ECO:0000313" key="11">
    <source>
        <dbReference type="EMBL" id="EIM65256.1"/>
    </source>
</evidence>
<evidence type="ECO:0000256" key="5">
    <source>
        <dbReference type="ARBA" id="ARBA00022679"/>
    </source>
</evidence>
<evidence type="ECO:0000256" key="4">
    <source>
        <dbReference type="ARBA" id="ARBA00022624"/>
    </source>
</evidence>
<dbReference type="eggNOG" id="COG0119">
    <property type="taxonomic scope" value="Bacteria"/>
</dbReference>
<dbReference type="Pfam" id="PF22617">
    <property type="entry name" value="HCS_D2"/>
    <property type="match status" value="1"/>
</dbReference>
<dbReference type="EMBL" id="CM001488">
    <property type="protein sequence ID" value="EIM65256.1"/>
    <property type="molecule type" value="Genomic_DNA"/>
</dbReference>
<evidence type="ECO:0000259" key="10">
    <source>
        <dbReference type="PROSITE" id="PS50991"/>
    </source>
</evidence>
<evidence type="ECO:0000256" key="6">
    <source>
        <dbReference type="ARBA" id="ARBA00023304"/>
    </source>
</evidence>
<dbReference type="NCBIfam" id="TIGR00977">
    <property type="entry name" value="citramal_synth"/>
    <property type="match status" value="1"/>
</dbReference>
<name>I5B6Z3_9BACT</name>
<evidence type="ECO:0000256" key="9">
    <source>
        <dbReference type="RuleBase" id="RU003523"/>
    </source>
</evidence>
<dbReference type="InterPro" id="IPR013709">
    <property type="entry name" value="2-isopropylmalate_synth_dimer"/>
</dbReference>
<dbReference type="GO" id="GO:0043714">
    <property type="term" value="F:(R)-citramalate synthase activity"/>
    <property type="evidence" value="ECO:0007669"/>
    <property type="project" value="UniProtKB-UniRule"/>
</dbReference>
<dbReference type="PROSITE" id="PS50991">
    <property type="entry name" value="PYR_CT"/>
    <property type="match status" value="1"/>
</dbReference>
<keyword evidence="3" id="KW-0028">Amino-acid biosynthesis</keyword>
<keyword evidence="5 9" id="KW-0808">Transferase</keyword>
<feature type="domain" description="Pyruvate carboxyltransferase" evidence="10">
    <location>
        <begin position="10"/>
        <end position="276"/>
    </location>
</feature>
<dbReference type="InterPro" id="IPR054691">
    <property type="entry name" value="LeuA/HCS_post-cat"/>
</dbReference>
<comment type="similarity">
    <text evidence="2 9">Belongs to the alpha-IPM synthase/homocitrate synthase family.</text>
</comment>
<evidence type="ECO:0000313" key="12">
    <source>
        <dbReference type="Proteomes" id="UP000005778"/>
    </source>
</evidence>
<dbReference type="SUPFAM" id="SSF110921">
    <property type="entry name" value="2-isopropylmalate synthase LeuA, allosteric (dimerisation) domain"/>
    <property type="match status" value="1"/>
</dbReference>
<dbReference type="PROSITE" id="PS00815">
    <property type="entry name" value="AIPM_HOMOCIT_SYNTH_1"/>
    <property type="match status" value="1"/>
</dbReference>
<proteinExistence type="inferred from homology"/>
<organism evidence="11 12">
    <name type="scientific">Desulfobacter postgatei 2ac9</name>
    <dbReference type="NCBI Taxonomy" id="879212"/>
    <lineage>
        <taxon>Bacteria</taxon>
        <taxon>Pseudomonadati</taxon>
        <taxon>Thermodesulfobacteriota</taxon>
        <taxon>Desulfobacteria</taxon>
        <taxon>Desulfobacterales</taxon>
        <taxon>Desulfobacteraceae</taxon>
        <taxon>Desulfobacter</taxon>
    </lineage>
</organism>
<dbReference type="Proteomes" id="UP000005778">
    <property type="component" value="Chromosome"/>
</dbReference>
<dbReference type="RefSeq" id="WP_004075269.1">
    <property type="nucleotide sequence ID" value="NZ_CM001488.1"/>
</dbReference>
<dbReference type="InterPro" id="IPR000891">
    <property type="entry name" value="PYR_CT"/>
</dbReference>
<accession>I5B6Z3</accession>
<protein>
    <recommendedName>
        <fullName evidence="8">Citramalate synthase</fullName>
        <ecNumber evidence="8">2.3.3.21</ecNumber>
    </recommendedName>
</protein>
<evidence type="ECO:0000256" key="8">
    <source>
        <dbReference type="NCBIfam" id="TIGR00977"/>
    </source>
</evidence>
<keyword evidence="12" id="KW-1185">Reference proteome</keyword>
<dbReference type="Pfam" id="PF08502">
    <property type="entry name" value="LeuA_dimer"/>
    <property type="match status" value="1"/>
</dbReference>
<dbReference type="HOGENOM" id="CLU_022158_7_0_7"/>
<dbReference type="InterPro" id="IPR036230">
    <property type="entry name" value="LeuA_allosteric_dom_sf"/>
</dbReference>
<keyword evidence="6" id="KW-0100">Branched-chain amino acid biosynthesis</keyword>
<dbReference type="UniPathway" id="UPA00047">
    <property type="reaction ID" value="UER00066"/>
</dbReference>
<dbReference type="OrthoDB" id="9803573at2"/>
<dbReference type="GO" id="GO:0009098">
    <property type="term" value="P:L-leucine biosynthetic process"/>
    <property type="evidence" value="ECO:0007669"/>
    <property type="project" value="InterPro"/>
</dbReference>
<evidence type="ECO:0000256" key="1">
    <source>
        <dbReference type="ARBA" id="ARBA00004743"/>
    </source>
</evidence>
<reference evidence="11 12" key="2">
    <citation type="submission" date="2012-02" db="EMBL/GenBank/DDBJ databases">
        <title>Improved High-Quality Draft sequence of Desulfobacter postgatei 2ac9.</title>
        <authorList>
            <consortium name="US DOE Joint Genome Institute"/>
            <person name="Lucas S."/>
            <person name="Han J."/>
            <person name="Lapidus A."/>
            <person name="Cheng J.-F."/>
            <person name="Goodwin L."/>
            <person name="Pitluck S."/>
            <person name="Peters L."/>
            <person name="Ovchinnikova G."/>
            <person name="Held B."/>
            <person name="Detter J.C."/>
            <person name="Han C."/>
            <person name="Tapia R."/>
            <person name="Land M."/>
            <person name="Hauser L."/>
            <person name="Kyrpides N."/>
            <person name="Ivanova N."/>
            <person name="Pagani I."/>
            <person name="Orellana R."/>
            <person name="Lovley D."/>
            <person name="Woyke T."/>
        </authorList>
    </citation>
    <scope>NUCLEOTIDE SEQUENCE [LARGE SCALE GENOMIC DNA]</scope>
    <source>
        <strain evidence="11 12">2ac9</strain>
    </source>
</reference>
<sequence length="546" mass="60394">MNTVKAKKKALLYDTTLRDGMQGENIFFSPEDKLKIAMRLDDAGIHYIEGGWPGSNPGAQAFFDLVRDKQFKQAKICAFGSTRRQNSTCEQDGNIKALIDSGAPVVTIFGKSWDLHVIDIMNNTREENLAMITQTVSYLKAQGREVLYDAEHFYDGYKANADFALETLEAAVKGGSRCLVLCDTNGGSLPCDIDTITRATIAHFKDYDDVIFGVHTHNDCAMAVANTINAVHAGATMVQGTINGYGERCGNADLTAIIPILSLKMNRECISQENLAKLRALSRFVSETANMAPVSSRPFVGRSAFTHKGGVHVSAIMKNPKAYEHMVPEIVGNRRRVLVSEQSGKSNIAYKAKELGVDLGDDESKKSLIVNNIKEMENEGYEFDAAEGTLKLLMEKLTEQYQSHFELESFRVVVEKDKERPCYSHAMIKIRVGDKTEITSAEGEGPVSALDNALRKALATMYPSVRDLHLVDFKVRVIDGSDGTDARVRVLIESRDTDHIFSTIGVSEDIIEASWQALADSFQYKLSLEHKGQKNDEKNKKNLISA</sequence>
<dbReference type="AlphaFoldDB" id="I5B6Z3"/>
<dbReference type="Gene3D" id="3.20.20.70">
    <property type="entry name" value="Aldolase class I"/>
    <property type="match status" value="1"/>
</dbReference>
<dbReference type="GO" id="GO:0009097">
    <property type="term" value="P:isoleucine biosynthetic process"/>
    <property type="evidence" value="ECO:0007669"/>
    <property type="project" value="UniProtKB-UniRule"/>
</dbReference>
<dbReference type="InterPro" id="IPR013785">
    <property type="entry name" value="Aldolase_TIM"/>
</dbReference>
<dbReference type="InterPro" id="IPR005675">
    <property type="entry name" value="Citramal_synthase"/>
</dbReference>
<dbReference type="SMART" id="SM00917">
    <property type="entry name" value="LeuA_dimer"/>
    <property type="match status" value="1"/>
</dbReference>
<dbReference type="Gene3D" id="1.10.238.260">
    <property type="match status" value="1"/>
</dbReference>
<dbReference type="InterPro" id="IPR002034">
    <property type="entry name" value="AIPM/Hcit_synth_CS"/>
</dbReference>
<dbReference type="EC" id="2.3.3.21" evidence="8"/>
<evidence type="ECO:0000256" key="7">
    <source>
        <dbReference type="ARBA" id="ARBA00048263"/>
    </source>
</evidence>
<dbReference type="Gene3D" id="3.30.160.270">
    <property type="match status" value="1"/>
</dbReference>